<proteinExistence type="predicted"/>
<dbReference type="CDD" id="cd04301">
    <property type="entry name" value="NAT_SF"/>
    <property type="match status" value="1"/>
</dbReference>
<evidence type="ECO:0000256" key="2">
    <source>
        <dbReference type="ARBA" id="ARBA00023315"/>
    </source>
</evidence>
<dbReference type="Proteomes" id="UP000199628">
    <property type="component" value="Unassembled WGS sequence"/>
</dbReference>
<keyword evidence="1 4" id="KW-0808">Transferase</keyword>
<gene>
    <name evidence="4" type="ORF">SAMN04488239_10289</name>
</gene>
<dbReference type="GO" id="GO:0016747">
    <property type="term" value="F:acyltransferase activity, transferring groups other than amino-acyl groups"/>
    <property type="evidence" value="ECO:0007669"/>
    <property type="project" value="InterPro"/>
</dbReference>
<dbReference type="RefSeq" id="WP_093027520.1">
    <property type="nucleotide sequence ID" value="NZ_FMZV01000002.1"/>
</dbReference>
<dbReference type="AlphaFoldDB" id="A0A1G6KYJ5"/>
<dbReference type="Pfam" id="PF00583">
    <property type="entry name" value="Acetyltransf_1"/>
    <property type="match status" value="1"/>
</dbReference>
<dbReference type="EMBL" id="FMZV01000002">
    <property type="protein sequence ID" value="SDC36017.1"/>
    <property type="molecule type" value="Genomic_DNA"/>
</dbReference>
<reference evidence="5" key="1">
    <citation type="submission" date="2016-10" db="EMBL/GenBank/DDBJ databases">
        <authorList>
            <person name="Varghese N."/>
            <person name="Submissions S."/>
        </authorList>
    </citation>
    <scope>NUCLEOTIDE SEQUENCE [LARGE SCALE GENOMIC DNA]</scope>
    <source>
        <strain evidence="5">CGMCC 1.9108</strain>
    </source>
</reference>
<accession>A0A1G6KYJ5</accession>
<protein>
    <submittedName>
        <fullName evidence="4">Phosphinothricin acetyltransferase</fullName>
    </submittedName>
</protein>
<evidence type="ECO:0000259" key="3">
    <source>
        <dbReference type="PROSITE" id="PS51186"/>
    </source>
</evidence>
<keyword evidence="2" id="KW-0012">Acyltransferase</keyword>
<evidence type="ECO:0000313" key="4">
    <source>
        <dbReference type="EMBL" id="SDC36017.1"/>
    </source>
</evidence>
<evidence type="ECO:0000256" key="1">
    <source>
        <dbReference type="ARBA" id="ARBA00022679"/>
    </source>
</evidence>
<dbReference type="SUPFAM" id="SSF55729">
    <property type="entry name" value="Acyl-CoA N-acyltransferases (Nat)"/>
    <property type="match status" value="1"/>
</dbReference>
<keyword evidence="5" id="KW-1185">Reference proteome</keyword>
<name>A0A1G6KYJ5_9RHOB</name>
<dbReference type="InterPro" id="IPR000182">
    <property type="entry name" value="GNAT_dom"/>
</dbReference>
<dbReference type="PANTHER" id="PTHR43072">
    <property type="entry name" value="N-ACETYLTRANSFERASE"/>
    <property type="match status" value="1"/>
</dbReference>
<dbReference type="PANTHER" id="PTHR43072:SF23">
    <property type="entry name" value="UPF0039 PROTEIN C11D3.02C"/>
    <property type="match status" value="1"/>
</dbReference>
<dbReference type="OrthoDB" id="5459937at2"/>
<evidence type="ECO:0000313" key="5">
    <source>
        <dbReference type="Proteomes" id="UP000199628"/>
    </source>
</evidence>
<dbReference type="Gene3D" id="3.40.630.30">
    <property type="match status" value="1"/>
</dbReference>
<dbReference type="STRING" id="639004.SAMN04488239_10289"/>
<dbReference type="PROSITE" id="PS51186">
    <property type="entry name" value="GNAT"/>
    <property type="match status" value="1"/>
</dbReference>
<feature type="domain" description="N-acetyltransferase" evidence="3">
    <location>
        <begin position="1"/>
        <end position="159"/>
    </location>
</feature>
<sequence length="174" mass="18027">MTIRQAGAADAPAIAGIANHYVQNTLVTFTTELRRSEAVAADIAARAPAYLVAEYGGVLLGFASYGIFRAGPGYSCTREHTILLAPAARGRGLGRALMARLEQVARAEGVHVLVGGVSGANPDGLAFHAAMGFQEVGRMPQVGRKAGQWLDLVLVQKILAPCGPAPADFDGDTG</sequence>
<organism evidence="4 5">
    <name type="scientific">Ruegeria marina</name>
    <dbReference type="NCBI Taxonomy" id="639004"/>
    <lineage>
        <taxon>Bacteria</taxon>
        <taxon>Pseudomonadati</taxon>
        <taxon>Pseudomonadota</taxon>
        <taxon>Alphaproteobacteria</taxon>
        <taxon>Rhodobacterales</taxon>
        <taxon>Roseobacteraceae</taxon>
        <taxon>Ruegeria</taxon>
    </lineage>
</organism>
<dbReference type="InterPro" id="IPR016181">
    <property type="entry name" value="Acyl_CoA_acyltransferase"/>
</dbReference>